<protein>
    <submittedName>
        <fullName evidence="1">Uncharacterized protein</fullName>
    </submittedName>
</protein>
<name>A0A2V0RA28_9ZZZZ</name>
<dbReference type="AlphaFoldDB" id="A0A2V0RA28"/>
<dbReference type="EMBL" id="BDQA01000705">
    <property type="protein sequence ID" value="GBH22156.1"/>
    <property type="molecule type" value="Genomic_RNA"/>
</dbReference>
<organism evidence="1">
    <name type="scientific">viral metagenome</name>
    <dbReference type="NCBI Taxonomy" id="1070528"/>
    <lineage>
        <taxon>unclassified sequences</taxon>
        <taxon>metagenomes</taxon>
        <taxon>organismal metagenomes</taxon>
    </lineage>
</organism>
<evidence type="ECO:0000313" key="1">
    <source>
        <dbReference type="EMBL" id="GBH22156.1"/>
    </source>
</evidence>
<sequence length="177" mass="21863">MMRARSEAPRLPRGDTFDRDRIRIVDEVEWELGELRQRNKYFEFFYNMQAQAHEVSMDFYNENDAAWSFDTMYEAYEAEYPEDYTWSYHIAQTTDDQQVLLKYWGPMPHGRLNRIFTRYWEMYKKYPRTRPDEEFHSDRMFHEHRPDMAQRIAVAETNMQRRGTDEPRLNFVSDYYD</sequence>
<reference evidence="1" key="1">
    <citation type="submission" date="2017-04" db="EMBL/GenBank/DDBJ databases">
        <title>Unveiling RNA virosphere associated with marine microorganisms.</title>
        <authorList>
            <person name="Urayama S."/>
            <person name="Takaki Y."/>
            <person name="Nishi S."/>
            <person name="Yoshida Y."/>
            <person name="Deguchi S."/>
            <person name="Takai K."/>
            <person name="Nunoura T."/>
        </authorList>
    </citation>
    <scope>NUCLEOTIDE SEQUENCE</scope>
</reference>
<comment type="caution">
    <text evidence="1">The sequence shown here is derived from an EMBL/GenBank/DDBJ whole genome shotgun (WGS) entry which is preliminary data.</text>
</comment>
<proteinExistence type="predicted"/>
<accession>A0A2V0RA28</accession>